<keyword evidence="1" id="KW-1133">Transmembrane helix</keyword>
<dbReference type="STRING" id="456.Ljor_1630"/>
<dbReference type="Proteomes" id="UP000055035">
    <property type="component" value="Unassembled WGS sequence"/>
</dbReference>
<name>A0A0W0VB36_9GAMM</name>
<gene>
    <name evidence="2" type="ORF">Ljor_1630</name>
</gene>
<comment type="caution">
    <text evidence="2">The sequence shown here is derived from an EMBL/GenBank/DDBJ whole genome shotgun (WGS) entry which is preliminary data.</text>
</comment>
<evidence type="ECO:0000313" key="2">
    <source>
        <dbReference type="EMBL" id="KTD17324.1"/>
    </source>
</evidence>
<reference evidence="2 3" key="1">
    <citation type="submission" date="2015-11" db="EMBL/GenBank/DDBJ databases">
        <title>Genomic analysis of 38 Legionella species identifies large and diverse effector repertoires.</title>
        <authorList>
            <person name="Burstein D."/>
            <person name="Amaro F."/>
            <person name="Zusman T."/>
            <person name="Lifshitz Z."/>
            <person name="Cohen O."/>
            <person name="Gilbert J.A."/>
            <person name="Pupko T."/>
            <person name="Shuman H.A."/>
            <person name="Segal G."/>
        </authorList>
    </citation>
    <scope>NUCLEOTIDE SEQUENCE [LARGE SCALE GENOMIC DNA]</scope>
    <source>
        <strain evidence="2 3">BL-540</strain>
    </source>
</reference>
<proteinExistence type="predicted"/>
<keyword evidence="1" id="KW-0472">Membrane</keyword>
<evidence type="ECO:0000256" key="1">
    <source>
        <dbReference type="SAM" id="Phobius"/>
    </source>
</evidence>
<dbReference type="PATRIC" id="fig|456.5.peg.1740"/>
<dbReference type="AlphaFoldDB" id="A0A0W0VB36"/>
<organism evidence="2 3">
    <name type="scientific">Legionella jordanis</name>
    <dbReference type="NCBI Taxonomy" id="456"/>
    <lineage>
        <taxon>Bacteria</taxon>
        <taxon>Pseudomonadati</taxon>
        <taxon>Pseudomonadota</taxon>
        <taxon>Gammaproteobacteria</taxon>
        <taxon>Legionellales</taxon>
        <taxon>Legionellaceae</taxon>
        <taxon>Legionella</taxon>
    </lineage>
</organism>
<accession>A0A0W0VB36</accession>
<feature type="transmembrane region" description="Helical" evidence="1">
    <location>
        <begin position="6"/>
        <end position="26"/>
    </location>
</feature>
<dbReference type="EMBL" id="LNYJ01000011">
    <property type="protein sequence ID" value="KTD17324.1"/>
    <property type="molecule type" value="Genomic_DNA"/>
</dbReference>
<keyword evidence="1" id="KW-0812">Transmembrane</keyword>
<sequence>MSLHLYVMHVYNTILYALHVYEVWVYTRYECKDASKINYFQHFKEGSVFEGQFQIGM</sequence>
<protein>
    <submittedName>
        <fullName evidence="2">Uncharacterized protein</fullName>
    </submittedName>
</protein>
<evidence type="ECO:0000313" key="3">
    <source>
        <dbReference type="Proteomes" id="UP000055035"/>
    </source>
</evidence>
<keyword evidence="3" id="KW-1185">Reference proteome</keyword>